<evidence type="ECO:0000256" key="3">
    <source>
        <dbReference type="ARBA" id="ARBA00022679"/>
    </source>
</evidence>
<feature type="domain" description="Aminoglycoside phosphotransferase" evidence="8">
    <location>
        <begin position="28"/>
        <end position="271"/>
    </location>
</feature>
<dbReference type="AlphaFoldDB" id="A0A653I4G5"/>
<gene>
    <name evidence="7 9" type="primary">mtnK</name>
    <name evidence="9" type="ORF">EXIGUO9Y_130013</name>
</gene>
<dbReference type="PANTHER" id="PTHR34273">
    <property type="entry name" value="METHYLTHIORIBOSE KINASE"/>
    <property type="match status" value="1"/>
</dbReference>
<dbReference type="InterPro" id="IPR002575">
    <property type="entry name" value="Aminoglycoside_PTrfase"/>
</dbReference>
<feature type="binding site" evidence="7">
    <location>
        <position position="331"/>
    </location>
    <ligand>
        <name>substrate</name>
    </ligand>
</feature>
<dbReference type="GO" id="GO:0019509">
    <property type="term" value="P:L-methionine salvage from methylthioadenosine"/>
    <property type="evidence" value="ECO:0007669"/>
    <property type="project" value="UniProtKB-UniRule"/>
</dbReference>
<dbReference type="Pfam" id="PF01636">
    <property type="entry name" value="APH"/>
    <property type="match status" value="1"/>
</dbReference>
<keyword evidence="3 7" id="KW-0808">Transferase</keyword>
<dbReference type="InterPro" id="IPR011009">
    <property type="entry name" value="Kinase-like_dom_sf"/>
</dbReference>
<evidence type="ECO:0000256" key="5">
    <source>
        <dbReference type="ARBA" id="ARBA00022777"/>
    </source>
</evidence>
<sequence>MAYQAFTEQDAIKRVRELGLIGQEEATAEEIGDGNLNLVFRIQAGKERLILKQALPYAKVVGESWPLSLERAWIEQLALKEFAKYATPFVPRVFHASHEEAYTVMEDLSHLQIVRTGLLAGETYPLLAEHVGSYLARTLFFTSDFALGPVGKKQVARDYYNPDLCDITEKLIFTDPFYDAETNNIESGLETDVQQLWQDEKLKREVAKLETLFITKGEALLHGDLHTGSIFASAGETKIIDPEFAFYGPFGFDVGQFIAHLCFAAYPNYAELRETRVKDIDTFWLTFASTFTALWEREAVEPFRTVPGLVDDVLSTILQDALGFAGCELIRRTIGLAPVADLEQIEDAATRLERKRHALRLGTVLIKRRGECKTFTDLRNFDVTEELSR</sequence>
<keyword evidence="6 7" id="KW-0067">ATP-binding</keyword>
<accession>A0A653I4G5</accession>
<name>A0A653I4G5_9BACL</name>
<evidence type="ECO:0000256" key="6">
    <source>
        <dbReference type="ARBA" id="ARBA00022840"/>
    </source>
</evidence>
<evidence type="ECO:0000256" key="7">
    <source>
        <dbReference type="HAMAP-Rule" id="MF_01683"/>
    </source>
</evidence>
<dbReference type="GO" id="GO:0046522">
    <property type="term" value="F:S-methyl-5-thioribose kinase activity"/>
    <property type="evidence" value="ECO:0007669"/>
    <property type="project" value="UniProtKB-UniRule"/>
</dbReference>
<dbReference type="EMBL" id="CABWKQ010000005">
    <property type="protein sequence ID" value="VWX33712.1"/>
    <property type="molecule type" value="Genomic_DNA"/>
</dbReference>
<organism evidence="9 10">
    <name type="scientific">Exiguobacterium oxidotolerans</name>
    <dbReference type="NCBI Taxonomy" id="223958"/>
    <lineage>
        <taxon>Bacteria</taxon>
        <taxon>Bacillati</taxon>
        <taxon>Bacillota</taxon>
        <taxon>Bacilli</taxon>
        <taxon>Bacillales</taxon>
        <taxon>Bacillales Family XII. Incertae Sedis</taxon>
        <taxon>Exiguobacterium</taxon>
    </lineage>
</organism>
<dbReference type="Gene3D" id="3.30.200.20">
    <property type="entry name" value="Phosphorylase Kinase, domain 1"/>
    <property type="match status" value="1"/>
</dbReference>
<feature type="binding site" evidence="7">
    <location>
        <position position="52"/>
    </location>
    <ligand>
        <name>ATP</name>
        <dbReference type="ChEBI" id="CHEBI:30616"/>
    </ligand>
</feature>
<comment type="subunit">
    <text evidence="2 7">Homodimer.</text>
</comment>
<comment type="catalytic activity">
    <reaction evidence="7">
        <text>5-(methylsulfanyl)-D-ribose + ATP = 5-(methylsulfanyl)-alpha-D-ribose 1-phosphate + ADP + H(+)</text>
        <dbReference type="Rhea" id="RHEA:22312"/>
        <dbReference type="ChEBI" id="CHEBI:15378"/>
        <dbReference type="ChEBI" id="CHEBI:30616"/>
        <dbReference type="ChEBI" id="CHEBI:58533"/>
        <dbReference type="ChEBI" id="CHEBI:78440"/>
        <dbReference type="ChEBI" id="CHEBI:456216"/>
        <dbReference type="EC" id="2.7.1.100"/>
    </reaction>
</comment>
<dbReference type="PANTHER" id="PTHR34273:SF2">
    <property type="entry name" value="METHYLTHIORIBOSE KINASE"/>
    <property type="match status" value="1"/>
</dbReference>
<keyword evidence="10" id="KW-1185">Reference proteome</keyword>
<keyword evidence="7" id="KW-0486">Methionine biosynthesis</keyword>
<comment type="pathway">
    <text evidence="7">Amino-acid biosynthesis; L-methionine biosynthesis via salvage pathway; S-methyl-5-thio-alpha-D-ribose 1-phosphate from S-methyl-5'-thioadenosine (hydrolase route): step 2/2.</text>
</comment>
<dbReference type="PIRSF" id="PIRSF031134">
    <property type="entry name" value="MTRK"/>
    <property type="match status" value="1"/>
</dbReference>
<evidence type="ECO:0000256" key="4">
    <source>
        <dbReference type="ARBA" id="ARBA00022741"/>
    </source>
</evidence>
<dbReference type="SUPFAM" id="SSF56112">
    <property type="entry name" value="Protein kinase-like (PK-like)"/>
    <property type="match status" value="1"/>
</dbReference>
<evidence type="ECO:0000259" key="8">
    <source>
        <dbReference type="Pfam" id="PF01636"/>
    </source>
</evidence>
<evidence type="ECO:0000256" key="1">
    <source>
        <dbReference type="ARBA" id="ARBA00010165"/>
    </source>
</evidence>
<comment type="function">
    <text evidence="7">Catalyzes the phosphorylation of methylthioribose into methylthioribose-1-phosphate.</text>
</comment>
<dbReference type="HAMAP" id="MF_01683">
    <property type="entry name" value="Salvage_MtnK"/>
    <property type="match status" value="1"/>
</dbReference>
<protein>
    <recommendedName>
        <fullName evidence="7">Methylthioribose kinase</fullName>
        <shortName evidence="7">MTR kinase</shortName>
        <ecNumber evidence="7">2.7.1.100</ecNumber>
    </recommendedName>
</protein>
<comment type="similarity">
    <text evidence="1 7">Belongs to the methylthioribose kinase family.</text>
</comment>
<dbReference type="Gene3D" id="3.90.1200.10">
    <property type="match status" value="1"/>
</dbReference>
<feature type="binding site" evidence="7">
    <location>
        <position position="224"/>
    </location>
    <ligand>
        <name>substrate</name>
    </ligand>
</feature>
<dbReference type="GO" id="GO:0005524">
    <property type="term" value="F:ATP binding"/>
    <property type="evidence" value="ECO:0007669"/>
    <property type="project" value="UniProtKB-UniRule"/>
</dbReference>
<proteinExistence type="inferred from homology"/>
<dbReference type="NCBIfam" id="TIGR01767">
    <property type="entry name" value="MTRK"/>
    <property type="match status" value="1"/>
</dbReference>
<dbReference type="EC" id="2.7.1.100" evidence="7"/>
<dbReference type="Proteomes" id="UP000439752">
    <property type="component" value="Unassembled WGS sequence"/>
</dbReference>
<keyword evidence="7" id="KW-0028">Amino-acid biosynthesis</keyword>
<feature type="binding site" evidence="7">
    <location>
        <position position="37"/>
    </location>
    <ligand>
        <name>ATP</name>
        <dbReference type="ChEBI" id="CHEBI:30616"/>
    </ligand>
</feature>
<keyword evidence="5 7" id="KW-0418">Kinase</keyword>
<evidence type="ECO:0000313" key="10">
    <source>
        <dbReference type="Proteomes" id="UP000439752"/>
    </source>
</evidence>
<evidence type="ECO:0000313" key="9">
    <source>
        <dbReference type="EMBL" id="VWX33712.1"/>
    </source>
</evidence>
<dbReference type="RefSeq" id="WP_159172792.1">
    <property type="nucleotide sequence ID" value="NZ_LR732308.1"/>
</dbReference>
<dbReference type="InterPro" id="IPR009212">
    <property type="entry name" value="Methylthioribose_kinase"/>
</dbReference>
<feature type="binding site" evidence="7">
    <location>
        <begin position="241"/>
        <end position="243"/>
    </location>
    <ligand>
        <name>ATP</name>
        <dbReference type="ChEBI" id="CHEBI:30616"/>
    </ligand>
</feature>
<reference evidence="9 10" key="1">
    <citation type="submission" date="2019-10" db="EMBL/GenBank/DDBJ databases">
        <authorList>
            <person name="Karimi E."/>
        </authorList>
    </citation>
    <scope>NUCLEOTIDE SEQUENCE [LARGE SCALE GENOMIC DNA]</scope>
    <source>
        <strain evidence="9">Exiguobacterium sp. 9Y</strain>
    </source>
</reference>
<dbReference type="UniPathway" id="UPA00904">
    <property type="reaction ID" value="UER00872"/>
</dbReference>
<evidence type="ECO:0000256" key="2">
    <source>
        <dbReference type="ARBA" id="ARBA00011738"/>
    </source>
</evidence>
<keyword evidence="4 7" id="KW-0547">Nucleotide-binding</keyword>
<feature type="binding site" evidence="7">
    <location>
        <begin position="106"/>
        <end position="108"/>
    </location>
    <ligand>
        <name>ATP</name>
        <dbReference type="ChEBI" id="CHEBI:30616"/>
    </ligand>
</feature>